<dbReference type="AlphaFoldDB" id="A0A830BV16"/>
<organism evidence="3 4">
    <name type="scientific">Phtheirospermum japonicum</name>
    <dbReference type="NCBI Taxonomy" id="374723"/>
    <lineage>
        <taxon>Eukaryota</taxon>
        <taxon>Viridiplantae</taxon>
        <taxon>Streptophyta</taxon>
        <taxon>Embryophyta</taxon>
        <taxon>Tracheophyta</taxon>
        <taxon>Spermatophyta</taxon>
        <taxon>Magnoliopsida</taxon>
        <taxon>eudicotyledons</taxon>
        <taxon>Gunneridae</taxon>
        <taxon>Pentapetalae</taxon>
        <taxon>asterids</taxon>
        <taxon>lamiids</taxon>
        <taxon>Lamiales</taxon>
        <taxon>Orobanchaceae</taxon>
        <taxon>Orobanchaceae incertae sedis</taxon>
        <taxon>Phtheirospermum</taxon>
    </lineage>
</organism>
<keyword evidence="2" id="KW-0378">Hydrolase</keyword>
<evidence type="ECO:0000256" key="2">
    <source>
        <dbReference type="ARBA" id="ARBA00022801"/>
    </source>
</evidence>
<gene>
    <name evidence="3" type="ORF">PHJA_001023500</name>
</gene>
<protein>
    <submittedName>
        <fullName evidence="3">Uncharacterized protein</fullName>
    </submittedName>
</protein>
<dbReference type="InterPro" id="IPR029069">
    <property type="entry name" value="HotDog_dom_sf"/>
</dbReference>
<proteinExistence type="inferred from homology"/>
<dbReference type="Proteomes" id="UP000653305">
    <property type="component" value="Unassembled WGS sequence"/>
</dbReference>
<dbReference type="SUPFAM" id="SSF54637">
    <property type="entry name" value="Thioesterase/thiol ester dehydrase-isomerase"/>
    <property type="match status" value="1"/>
</dbReference>
<reference evidence="3" key="1">
    <citation type="submission" date="2020-07" db="EMBL/GenBank/DDBJ databases">
        <title>Ethylene signaling mediates host invasion by parasitic plants.</title>
        <authorList>
            <person name="Yoshida S."/>
        </authorList>
    </citation>
    <scope>NUCLEOTIDE SEQUENCE</scope>
    <source>
        <strain evidence="3">Okayama</strain>
    </source>
</reference>
<dbReference type="InterPro" id="IPR050563">
    <property type="entry name" value="4-hydroxybenzoyl-CoA_TE"/>
</dbReference>
<dbReference type="PANTHER" id="PTHR31793:SF27">
    <property type="entry name" value="NOVEL THIOESTERASE SUPERFAMILY DOMAIN AND SAPOSIN A-TYPE DOMAIN CONTAINING PROTEIN (0610012H03RIK)"/>
    <property type="match status" value="1"/>
</dbReference>
<dbReference type="PANTHER" id="PTHR31793">
    <property type="entry name" value="4-HYDROXYBENZOYL-COA THIOESTERASE FAMILY MEMBER"/>
    <property type="match status" value="1"/>
</dbReference>
<dbReference type="GO" id="GO:0016297">
    <property type="term" value="F:fatty acyl-[ACP] hydrolase activity"/>
    <property type="evidence" value="ECO:0007669"/>
    <property type="project" value="TreeGrafter"/>
</dbReference>
<dbReference type="Pfam" id="PF13279">
    <property type="entry name" value="4HBT_2"/>
    <property type="match status" value="1"/>
</dbReference>
<evidence type="ECO:0000313" key="4">
    <source>
        <dbReference type="Proteomes" id="UP000653305"/>
    </source>
</evidence>
<evidence type="ECO:0000313" key="3">
    <source>
        <dbReference type="EMBL" id="GFP88798.1"/>
    </source>
</evidence>
<dbReference type="Gene3D" id="3.10.129.10">
    <property type="entry name" value="Hotdog Thioesterase"/>
    <property type="match status" value="1"/>
</dbReference>
<dbReference type="EMBL" id="BMAC01000173">
    <property type="protein sequence ID" value="GFP88798.1"/>
    <property type="molecule type" value="Genomic_DNA"/>
</dbReference>
<comment type="caution">
    <text evidence="3">The sequence shown here is derived from an EMBL/GenBank/DDBJ whole genome shotgun (WGS) entry which is preliminary data.</text>
</comment>
<sequence length="143" mass="16329">MFEVFTGQQELLARIGVSADEVARAGDSLALTDLSLKFIAPLRSGDRFVLRVRVNDSSAVRKFFEHFIYKLPTLEPFLEAKGTAVWLDKNYRPVRIPADVRSKLTQFIRARVGSFIVRAKINVCLRHVNIFRTLRSHLNSIIN</sequence>
<accession>A0A830BV16</accession>
<name>A0A830BV16_9LAMI</name>
<keyword evidence="4" id="KW-1185">Reference proteome</keyword>
<comment type="similarity">
    <text evidence="1">Belongs to the 4-hydroxybenzoyl-CoA thioesterase family.</text>
</comment>
<evidence type="ECO:0000256" key="1">
    <source>
        <dbReference type="ARBA" id="ARBA00005953"/>
    </source>
</evidence>
<dbReference type="OrthoDB" id="588330at2759"/>
<dbReference type="GO" id="GO:0009507">
    <property type="term" value="C:chloroplast"/>
    <property type="evidence" value="ECO:0007669"/>
    <property type="project" value="TreeGrafter"/>
</dbReference>